<evidence type="ECO:0000259" key="4">
    <source>
        <dbReference type="PROSITE" id="PS01124"/>
    </source>
</evidence>
<accession>A0AAW9RWY9</accession>
<evidence type="ECO:0000256" key="2">
    <source>
        <dbReference type="ARBA" id="ARBA00023125"/>
    </source>
</evidence>
<dbReference type="EMBL" id="JAZHOF010000004">
    <property type="protein sequence ID" value="MEJ8572096.1"/>
    <property type="molecule type" value="Genomic_DNA"/>
</dbReference>
<dbReference type="InterPro" id="IPR009057">
    <property type="entry name" value="Homeodomain-like_sf"/>
</dbReference>
<dbReference type="PROSITE" id="PS01124">
    <property type="entry name" value="HTH_ARAC_FAMILY_2"/>
    <property type="match status" value="1"/>
</dbReference>
<keyword evidence="6" id="KW-1185">Reference proteome</keyword>
<dbReference type="InterPro" id="IPR018060">
    <property type="entry name" value="HTH_AraC"/>
</dbReference>
<evidence type="ECO:0000256" key="1">
    <source>
        <dbReference type="ARBA" id="ARBA00023015"/>
    </source>
</evidence>
<dbReference type="GO" id="GO:0043565">
    <property type="term" value="F:sequence-specific DNA binding"/>
    <property type="evidence" value="ECO:0007669"/>
    <property type="project" value="InterPro"/>
</dbReference>
<dbReference type="RefSeq" id="WP_340329794.1">
    <property type="nucleotide sequence ID" value="NZ_JAZHOF010000004.1"/>
</dbReference>
<dbReference type="GO" id="GO:0003700">
    <property type="term" value="F:DNA-binding transcription factor activity"/>
    <property type="evidence" value="ECO:0007669"/>
    <property type="project" value="InterPro"/>
</dbReference>
<evidence type="ECO:0000313" key="5">
    <source>
        <dbReference type="EMBL" id="MEJ8572096.1"/>
    </source>
</evidence>
<sequence>MTGAALPVDAEWLLYEGADARTLPVSERISVDDERWRLLTEFVELEAGIRVFLSSAEVYQPVTITPRQSDDGTWIAANIAAQGTVDLMLSDGPSASIDSRNSVLFRPSDRTATYRPAPGRTLKLAGYMIRDDRIARIFGGQVPREIQALIDQGFDASIILSTPAGRVLRQLARSLFAPNLNGPLRAIFMEGVVLQLFALQAAGYDLRPSARQDDLTADQRRSIHAARERLLSDMRDPPTLGALAAAAGMTEKELNRGFRTLFGTTVFETLRDARLDHARLALQAEAVPIKTIAYRVGYNHVTNFITAFTRRFGAPPRRYLKRSPGALEDGG</sequence>
<dbReference type="AlphaFoldDB" id="A0AAW9RWY9"/>
<proteinExistence type="predicted"/>
<dbReference type="InterPro" id="IPR018062">
    <property type="entry name" value="HTH_AraC-typ_CS"/>
</dbReference>
<dbReference type="Gene3D" id="1.10.10.60">
    <property type="entry name" value="Homeodomain-like"/>
    <property type="match status" value="1"/>
</dbReference>
<protein>
    <submittedName>
        <fullName evidence="5">AraC family transcriptional regulator</fullName>
    </submittedName>
</protein>
<dbReference type="SUPFAM" id="SSF46689">
    <property type="entry name" value="Homeodomain-like"/>
    <property type="match status" value="1"/>
</dbReference>
<comment type="caution">
    <text evidence="5">The sequence shown here is derived from an EMBL/GenBank/DDBJ whole genome shotgun (WGS) entry which is preliminary data.</text>
</comment>
<keyword evidence="3" id="KW-0804">Transcription</keyword>
<gene>
    <name evidence="5" type="ORF">V3328_11465</name>
</gene>
<evidence type="ECO:0000256" key="3">
    <source>
        <dbReference type="ARBA" id="ARBA00023163"/>
    </source>
</evidence>
<dbReference type="SMART" id="SM00342">
    <property type="entry name" value="HTH_ARAC"/>
    <property type="match status" value="1"/>
</dbReference>
<name>A0AAW9RWY9_9HYPH</name>
<dbReference type="PROSITE" id="PS00041">
    <property type="entry name" value="HTH_ARAC_FAMILY_1"/>
    <property type="match status" value="1"/>
</dbReference>
<dbReference type="Proteomes" id="UP001378188">
    <property type="component" value="Unassembled WGS sequence"/>
</dbReference>
<dbReference type="PANTHER" id="PTHR47893">
    <property type="entry name" value="REGULATORY PROTEIN PCHR"/>
    <property type="match status" value="1"/>
</dbReference>
<evidence type="ECO:0000313" key="6">
    <source>
        <dbReference type="Proteomes" id="UP001378188"/>
    </source>
</evidence>
<dbReference type="InterPro" id="IPR053142">
    <property type="entry name" value="PchR_regulatory_protein"/>
</dbReference>
<dbReference type="Pfam" id="PF12833">
    <property type="entry name" value="HTH_18"/>
    <property type="match status" value="1"/>
</dbReference>
<dbReference type="PANTHER" id="PTHR47893:SF1">
    <property type="entry name" value="REGULATORY PROTEIN PCHR"/>
    <property type="match status" value="1"/>
</dbReference>
<keyword evidence="2" id="KW-0238">DNA-binding</keyword>
<organism evidence="5 6">
    <name type="scientific">Microbaculum marinum</name>
    <dbReference type="NCBI Taxonomy" id="1764581"/>
    <lineage>
        <taxon>Bacteria</taxon>
        <taxon>Pseudomonadati</taxon>
        <taxon>Pseudomonadota</taxon>
        <taxon>Alphaproteobacteria</taxon>
        <taxon>Hyphomicrobiales</taxon>
        <taxon>Tepidamorphaceae</taxon>
        <taxon>Microbaculum</taxon>
    </lineage>
</organism>
<reference evidence="5 6" key="1">
    <citation type="submission" date="2024-02" db="EMBL/GenBank/DDBJ databases">
        <title>Genome analysis and characterization of Microbaculum marinisediminis sp. nov., isolated from marine sediment.</title>
        <authorList>
            <person name="Du Z.-J."/>
            <person name="Ye Y.-Q."/>
            <person name="Zhang Z.-R."/>
            <person name="Yuan S.-M."/>
            <person name="Zhang X.-Y."/>
        </authorList>
    </citation>
    <scope>NUCLEOTIDE SEQUENCE [LARGE SCALE GENOMIC DNA]</scope>
    <source>
        <strain evidence="5 6">SDUM1044001</strain>
    </source>
</reference>
<feature type="domain" description="HTH araC/xylS-type" evidence="4">
    <location>
        <begin position="224"/>
        <end position="322"/>
    </location>
</feature>
<keyword evidence="1" id="KW-0805">Transcription regulation</keyword>